<keyword evidence="1" id="KW-0472">Membrane</keyword>
<gene>
    <name evidence="2" type="ORF">EDC50_2861</name>
</gene>
<protein>
    <submittedName>
        <fullName evidence="2">Uncharacterized protein</fullName>
    </submittedName>
</protein>
<sequence length="43" mass="4729">MSQRPDNAEIAARRKAARRTALWIAGVAVLIYVMFILSGVVGR</sequence>
<dbReference type="Proteomes" id="UP000269708">
    <property type="component" value="Unassembled WGS sequence"/>
</dbReference>
<comment type="caution">
    <text evidence="2">The sequence shown here is derived from an EMBL/GenBank/DDBJ whole genome shotgun (WGS) entry which is preliminary data.</text>
</comment>
<dbReference type="RefSeq" id="WP_280530764.1">
    <property type="nucleotide sequence ID" value="NZ_RKQN01000004.1"/>
</dbReference>
<evidence type="ECO:0000313" key="2">
    <source>
        <dbReference type="EMBL" id="RPE75960.1"/>
    </source>
</evidence>
<dbReference type="EMBL" id="RKQN01000004">
    <property type="protein sequence ID" value="RPE75960.1"/>
    <property type="molecule type" value="Genomic_DNA"/>
</dbReference>
<proteinExistence type="predicted"/>
<evidence type="ECO:0000313" key="3">
    <source>
        <dbReference type="Proteomes" id="UP000269708"/>
    </source>
</evidence>
<evidence type="ECO:0000256" key="1">
    <source>
        <dbReference type="SAM" id="Phobius"/>
    </source>
</evidence>
<feature type="transmembrane region" description="Helical" evidence="1">
    <location>
        <begin position="21"/>
        <end position="41"/>
    </location>
</feature>
<name>A0A3N4VQ75_9GAMM</name>
<keyword evidence="3" id="KW-1185">Reference proteome</keyword>
<dbReference type="AlphaFoldDB" id="A0A3N4VQ75"/>
<keyword evidence="1" id="KW-0812">Transmembrane</keyword>
<organism evidence="2 3">
    <name type="scientific">Vulcaniibacterium tengchongense</name>
    <dbReference type="NCBI Taxonomy" id="1273429"/>
    <lineage>
        <taxon>Bacteria</taxon>
        <taxon>Pseudomonadati</taxon>
        <taxon>Pseudomonadota</taxon>
        <taxon>Gammaproteobacteria</taxon>
        <taxon>Lysobacterales</taxon>
        <taxon>Lysobacteraceae</taxon>
        <taxon>Vulcaniibacterium</taxon>
    </lineage>
</organism>
<reference evidence="2 3" key="1">
    <citation type="submission" date="2018-11" db="EMBL/GenBank/DDBJ databases">
        <title>Genomic Encyclopedia of Type Strains, Phase IV (KMG-IV): sequencing the most valuable type-strain genomes for metagenomic binning, comparative biology and taxonomic classification.</title>
        <authorList>
            <person name="Goeker M."/>
        </authorList>
    </citation>
    <scope>NUCLEOTIDE SEQUENCE [LARGE SCALE GENOMIC DNA]</scope>
    <source>
        <strain evidence="2 3">DSM 25623</strain>
    </source>
</reference>
<keyword evidence="1" id="KW-1133">Transmembrane helix</keyword>
<accession>A0A3N4VQ75</accession>